<proteinExistence type="predicted"/>
<protein>
    <submittedName>
        <fullName evidence="1">Uncharacterized protein</fullName>
    </submittedName>
</protein>
<dbReference type="Proteomes" id="UP000324222">
    <property type="component" value="Unassembled WGS sequence"/>
</dbReference>
<sequence length="75" mass="8176">MTVSSSRIGFTVQPLSPDGRRSARMVISDLSVKSFGVYDLPLELFGLRSLPTGTPSSQNTSPRFTESFLFSLCCV</sequence>
<evidence type="ECO:0000313" key="2">
    <source>
        <dbReference type="Proteomes" id="UP000324222"/>
    </source>
</evidence>
<dbReference type="AlphaFoldDB" id="A0A5B7KED9"/>
<name>A0A5B7KED9_PORTR</name>
<evidence type="ECO:0000313" key="1">
    <source>
        <dbReference type="EMBL" id="MPD05226.1"/>
    </source>
</evidence>
<keyword evidence="2" id="KW-1185">Reference proteome</keyword>
<reference evidence="1 2" key="1">
    <citation type="submission" date="2019-05" db="EMBL/GenBank/DDBJ databases">
        <title>Another draft genome of Portunus trituberculatus and its Hox gene families provides insights of decapod evolution.</title>
        <authorList>
            <person name="Jeong J.-H."/>
            <person name="Song I."/>
            <person name="Kim S."/>
            <person name="Choi T."/>
            <person name="Kim D."/>
            <person name="Ryu S."/>
            <person name="Kim W."/>
        </authorList>
    </citation>
    <scope>NUCLEOTIDE SEQUENCE [LARGE SCALE GENOMIC DNA]</scope>
    <source>
        <tissue evidence="1">Muscle</tissue>
    </source>
</reference>
<accession>A0A5B7KED9</accession>
<dbReference type="EMBL" id="VSRR010145007">
    <property type="protein sequence ID" value="MPD05226.1"/>
    <property type="molecule type" value="Genomic_DNA"/>
</dbReference>
<gene>
    <name evidence="1" type="ORF">E2C01_100957</name>
</gene>
<organism evidence="1 2">
    <name type="scientific">Portunus trituberculatus</name>
    <name type="common">Swimming crab</name>
    <name type="synonym">Neptunus trituberculatus</name>
    <dbReference type="NCBI Taxonomy" id="210409"/>
    <lineage>
        <taxon>Eukaryota</taxon>
        <taxon>Metazoa</taxon>
        <taxon>Ecdysozoa</taxon>
        <taxon>Arthropoda</taxon>
        <taxon>Crustacea</taxon>
        <taxon>Multicrustacea</taxon>
        <taxon>Malacostraca</taxon>
        <taxon>Eumalacostraca</taxon>
        <taxon>Eucarida</taxon>
        <taxon>Decapoda</taxon>
        <taxon>Pleocyemata</taxon>
        <taxon>Brachyura</taxon>
        <taxon>Eubrachyura</taxon>
        <taxon>Portunoidea</taxon>
        <taxon>Portunidae</taxon>
        <taxon>Portuninae</taxon>
        <taxon>Portunus</taxon>
    </lineage>
</organism>
<comment type="caution">
    <text evidence="1">The sequence shown here is derived from an EMBL/GenBank/DDBJ whole genome shotgun (WGS) entry which is preliminary data.</text>
</comment>